<evidence type="ECO:0000313" key="7">
    <source>
        <dbReference type="EMBL" id="GAA4284106.1"/>
    </source>
</evidence>
<dbReference type="InterPro" id="IPR051446">
    <property type="entry name" value="HTH_trans_reg/aminotransferase"/>
</dbReference>
<dbReference type="InterPro" id="IPR036388">
    <property type="entry name" value="WH-like_DNA-bd_sf"/>
</dbReference>
<feature type="domain" description="HTH gntR-type" evidence="6">
    <location>
        <begin position="17"/>
        <end position="85"/>
    </location>
</feature>
<proteinExistence type="inferred from homology"/>
<dbReference type="InterPro" id="IPR000524">
    <property type="entry name" value="Tscrpt_reg_HTH_GntR"/>
</dbReference>
<keyword evidence="5" id="KW-0804">Transcription</keyword>
<dbReference type="SMART" id="SM00345">
    <property type="entry name" value="HTH_GNTR"/>
    <property type="match status" value="1"/>
</dbReference>
<evidence type="ECO:0000256" key="3">
    <source>
        <dbReference type="ARBA" id="ARBA00023015"/>
    </source>
</evidence>
<dbReference type="SUPFAM" id="SSF46785">
    <property type="entry name" value="Winged helix' DNA-binding domain"/>
    <property type="match status" value="1"/>
</dbReference>
<keyword evidence="2" id="KW-0663">Pyridoxal phosphate</keyword>
<comment type="similarity">
    <text evidence="1">In the C-terminal section; belongs to the class-I pyridoxal-phosphate-dependent aminotransferase family.</text>
</comment>
<dbReference type="RefSeq" id="WP_236864223.1">
    <property type="nucleotide sequence ID" value="NZ_BAABAZ010000005.1"/>
</dbReference>
<evidence type="ECO:0000256" key="4">
    <source>
        <dbReference type="ARBA" id="ARBA00023125"/>
    </source>
</evidence>
<keyword evidence="8" id="KW-1185">Reference proteome</keyword>
<dbReference type="Gene3D" id="1.10.10.10">
    <property type="entry name" value="Winged helix-like DNA-binding domain superfamily/Winged helix DNA-binding domain"/>
    <property type="match status" value="1"/>
</dbReference>
<evidence type="ECO:0000256" key="1">
    <source>
        <dbReference type="ARBA" id="ARBA00005384"/>
    </source>
</evidence>
<keyword evidence="4" id="KW-0238">DNA-binding</keyword>
<dbReference type="Gene3D" id="3.40.640.10">
    <property type="entry name" value="Type I PLP-dependent aspartate aminotransferase-like (Major domain)"/>
    <property type="match status" value="1"/>
</dbReference>
<dbReference type="EMBL" id="BAABAZ010000005">
    <property type="protein sequence ID" value="GAA4284106.1"/>
    <property type="molecule type" value="Genomic_DNA"/>
</dbReference>
<dbReference type="SUPFAM" id="SSF53383">
    <property type="entry name" value="PLP-dependent transferases"/>
    <property type="match status" value="1"/>
</dbReference>
<evidence type="ECO:0000259" key="6">
    <source>
        <dbReference type="PROSITE" id="PS50949"/>
    </source>
</evidence>
<protein>
    <submittedName>
        <fullName evidence="7">Pyridoxine biosynthesis transcriptional regulator PdxR</fullName>
    </submittedName>
</protein>
<reference evidence="8" key="1">
    <citation type="journal article" date="2019" name="Int. J. Syst. Evol. Microbiol.">
        <title>The Global Catalogue of Microorganisms (GCM) 10K type strain sequencing project: providing services to taxonomists for standard genome sequencing and annotation.</title>
        <authorList>
            <consortium name="The Broad Institute Genomics Platform"/>
            <consortium name="The Broad Institute Genome Sequencing Center for Infectious Disease"/>
            <person name="Wu L."/>
            <person name="Ma J."/>
        </authorList>
    </citation>
    <scope>NUCLEOTIDE SEQUENCE [LARGE SCALE GENOMIC DNA]</scope>
    <source>
        <strain evidence="8">JCM 17458</strain>
    </source>
</reference>
<keyword evidence="3" id="KW-0805">Transcription regulation</keyword>
<evidence type="ECO:0000256" key="5">
    <source>
        <dbReference type="ARBA" id="ARBA00023163"/>
    </source>
</evidence>
<dbReference type="CDD" id="cd07377">
    <property type="entry name" value="WHTH_GntR"/>
    <property type="match status" value="1"/>
</dbReference>
<accession>A0ABP8EJH1</accession>
<comment type="caution">
    <text evidence="7">The sequence shown here is derived from an EMBL/GenBank/DDBJ whole genome shotgun (WGS) entry which is preliminary data.</text>
</comment>
<organism evidence="7 8">
    <name type="scientific">Brevibacterium daeguense</name>
    <dbReference type="NCBI Taxonomy" id="909936"/>
    <lineage>
        <taxon>Bacteria</taxon>
        <taxon>Bacillati</taxon>
        <taxon>Actinomycetota</taxon>
        <taxon>Actinomycetes</taxon>
        <taxon>Micrococcales</taxon>
        <taxon>Brevibacteriaceae</taxon>
        <taxon>Brevibacterium</taxon>
    </lineage>
</organism>
<dbReference type="PROSITE" id="PS50949">
    <property type="entry name" value="HTH_GNTR"/>
    <property type="match status" value="1"/>
</dbReference>
<evidence type="ECO:0000256" key="2">
    <source>
        <dbReference type="ARBA" id="ARBA00022898"/>
    </source>
</evidence>
<dbReference type="InterPro" id="IPR036390">
    <property type="entry name" value="WH_DNA-bd_sf"/>
</dbReference>
<sequence length="467" mass="49844">MTVERQLYLDLDRASEVALPEQIVREIRRRVVLGSLVPGDRLPSARTLARSLGVSRGTVDLAYEQLAAEGYVTLRPRSGTFIDPELPAAALRPGPAAVHVPHRQHRGRVRIDLRPGQGGASPQQEPQFRAAWRRALDIAVDREDPLGQERLRTAVAEHLRIMRGMVVDPADIIVTGGSRDGLRTVLAATGAAAIAVEDPGFPGLRRALGSVAALPVEVDEHGISVAGLAALLGGSTGETPPNAPPRPGAVLVTPNHQFPYGTAMPVKRRAELTAWAAGSEVLLLEDDYDSEARYLRPAIPPLYDSAPVGTAVHIGTFSTVLTRTVGTGYVVATGAVGAQVRAARERLGPAVSPLLQHAIAEYLSTGGLRSRITRGRRRMRAAEAVVEDYRDLPGLVHSGPSLVIEMSAGASEEIRRRLESRGTLVGDLASGWHGRARRHGLVIAYANATPEQLRETLDAVAAGLRSV</sequence>
<dbReference type="InterPro" id="IPR015424">
    <property type="entry name" value="PyrdxlP-dep_Trfase"/>
</dbReference>
<dbReference type="Pfam" id="PF00392">
    <property type="entry name" value="GntR"/>
    <property type="match status" value="1"/>
</dbReference>
<gene>
    <name evidence="7" type="primary">pdxR</name>
    <name evidence="7" type="ORF">GCM10022261_16370</name>
</gene>
<dbReference type="PRINTS" id="PR00035">
    <property type="entry name" value="HTHGNTR"/>
</dbReference>
<dbReference type="PANTHER" id="PTHR46577:SF1">
    <property type="entry name" value="HTH-TYPE TRANSCRIPTIONAL REGULATORY PROTEIN GABR"/>
    <property type="match status" value="1"/>
</dbReference>
<dbReference type="Proteomes" id="UP001501586">
    <property type="component" value="Unassembled WGS sequence"/>
</dbReference>
<evidence type="ECO:0000313" key="8">
    <source>
        <dbReference type="Proteomes" id="UP001501586"/>
    </source>
</evidence>
<dbReference type="PANTHER" id="PTHR46577">
    <property type="entry name" value="HTH-TYPE TRANSCRIPTIONAL REGULATORY PROTEIN GABR"/>
    <property type="match status" value="1"/>
</dbReference>
<name>A0ABP8EJH1_9MICO</name>
<dbReference type="InterPro" id="IPR015421">
    <property type="entry name" value="PyrdxlP-dep_Trfase_major"/>
</dbReference>